<evidence type="ECO:0000313" key="2">
    <source>
        <dbReference type="EMBL" id="GJD87196.1"/>
    </source>
</evidence>
<reference evidence="2" key="1">
    <citation type="journal article" date="2016" name="Front. Microbiol.">
        <title>Genome Sequence of the Piezophilic, Mesophilic Sulfate-Reducing Bacterium Desulfovibrio indicus J2T.</title>
        <authorList>
            <person name="Cao J."/>
            <person name="Maignien L."/>
            <person name="Shao Z."/>
            <person name="Alain K."/>
            <person name="Jebbar M."/>
        </authorList>
    </citation>
    <scope>NUCLEOTIDE SEQUENCE</scope>
    <source>
        <strain evidence="2">DSM 16372</strain>
    </source>
</reference>
<sequence>MRTFTAHVDHETGESSGAGGFQVIDLTDENDVDVMDQMGVDAGQHWNSVDELRKHLSAQLKGEEVEVELD</sequence>
<keyword evidence="3" id="KW-1185">Reference proteome</keyword>
<evidence type="ECO:0000256" key="1">
    <source>
        <dbReference type="SAM" id="MobiDB-lite"/>
    </source>
</evidence>
<organism evidence="2 3">
    <name type="scientific">Methylobacterium hispanicum</name>
    <dbReference type="NCBI Taxonomy" id="270350"/>
    <lineage>
        <taxon>Bacteria</taxon>
        <taxon>Pseudomonadati</taxon>
        <taxon>Pseudomonadota</taxon>
        <taxon>Alphaproteobacteria</taxon>
        <taxon>Hyphomicrobiales</taxon>
        <taxon>Methylobacteriaceae</taxon>
        <taxon>Methylobacterium</taxon>
    </lineage>
</organism>
<name>A0AAV4ZGG3_9HYPH</name>
<comment type="caution">
    <text evidence="2">The sequence shown here is derived from an EMBL/GenBank/DDBJ whole genome shotgun (WGS) entry which is preliminary data.</text>
</comment>
<protein>
    <submittedName>
        <fullName evidence="2">Uncharacterized protein</fullName>
    </submittedName>
</protein>
<dbReference type="RefSeq" id="WP_238229473.1">
    <property type="nucleotide sequence ID" value="NZ_BPQO01000002.1"/>
</dbReference>
<dbReference type="Proteomes" id="UP001055247">
    <property type="component" value="Unassembled WGS sequence"/>
</dbReference>
<proteinExistence type="predicted"/>
<dbReference type="AlphaFoldDB" id="A0AAV4ZGG3"/>
<dbReference type="EMBL" id="BPQO01000002">
    <property type="protein sequence ID" value="GJD87196.1"/>
    <property type="molecule type" value="Genomic_DNA"/>
</dbReference>
<feature type="region of interest" description="Disordered" evidence="1">
    <location>
        <begin position="1"/>
        <end position="22"/>
    </location>
</feature>
<evidence type="ECO:0000313" key="3">
    <source>
        <dbReference type="Proteomes" id="UP001055247"/>
    </source>
</evidence>
<reference evidence="2" key="2">
    <citation type="submission" date="2021-08" db="EMBL/GenBank/DDBJ databases">
        <authorList>
            <person name="Tani A."/>
            <person name="Ola A."/>
            <person name="Ogura Y."/>
            <person name="Katsura K."/>
            <person name="Hayashi T."/>
        </authorList>
    </citation>
    <scope>NUCLEOTIDE SEQUENCE</scope>
    <source>
        <strain evidence="2">DSM 16372</strain>
    </source>
</reference>
<gene>
    <name evidence="2" type="ORF">BHAOGJBA_0696</name>
</gene>
<accession>A0AAV4ZGG3</accession>